<organism evidence="1 2">
    <name type="scientific">Metallosphaera yellowstonensis MK1</name>
    <dbReference type="NCBI Taxonomy" id="671065"/>
    <lineage>
        <taxon>Archaea</taxon>
        <taxon>Thermoproteota</taxon>
        <taxon>Thermoprotei</taxon>
        <taxon>Sulfolobales</taxon>
        <taxon>Sulfolobaceae</taxon>
        <taxon>Metallosphaera</taxon>
    </lineage>
</organism>
<dbReference type="HOGENOM" id="CLU_2257424_0_0_2"/>
<evidence type="ECO:0000313" key="1">
    <source>
        <dbReference type="EMBL" id="EHP70014.1"/>
    </source>
</evidence>
<name>H2C193_9CREN</name>
<evidence type="ECO:0000313" key="2">
    <source>
        <dbReference type="Proteomes" id="UP000003980"/>
    </source>
</evidence>
<reference evidence="1 2" key="1">
    <citation type="submission" date="2012-01" db="EMBL/GenBank/DDBJ databases">
        <title>Improved High-Quality Draft sequence of Metallosphaera yellowstonensis MK1.</title>
        <authorList>
            <consortium name="US DOE Joint Genome Institute"/>
            <person name="Lucas S."/>
            <person name="Han J."/>
            <person name="Cheng J.-F."/>
            <person name="Goodwin L."/>
            <person name="Pitluck S."/>
            <person name="Peters L."/>
            <person name="Teshima H."/>
            <person name="Detter J.C."/>
            <person name="Han C."/>
            <person name="Tapia R."/>
            <person name="Land M."/>
            <person name="Hauser L."/>
            <person name="Kyrpides N."/>
            <person name="Kozubal M."/>
            <person name="Macur R.E."/>
            <person name="Jay Z."/>
            <person name="Inskeep W."/>
            <person name="Woyke T."/>
        </authorList>
    </citation>
    <scope>NUCLEOTIDE SEQUENCE [LARGE SCALE GENOMIC DNA]</scope>
    <source>
        <strain evidence="1 2">MK1</strain>
    </source>
</reference>
<proteinExistence type="predicted"/>
<keyword evidence="2" id="KW-1185">Reference proteome</keyword>
<dbReference type="EMBL" id="JH597761">
    <property type="protein sequence ID" value="EHP70014.1"/>
    <property type="molecule type" value="Genomic_DNA"/>
</dbReference>
<dbReference type="AlphaFoldDB" id="H2C193"/>
<protein>
    <submittedName>
        <fullName evidence="1">Uncharacterized protein</fullName>
    </submittedName>
</protein>
<accession>H2C193</accession>
<gene>
    <name evidence="1" type="ORF">MetMK1DRAFT_00005160</name>
</gene>
<dbReference type="Proteomes" id="UP000003980">
    <property type="component" value="Unassembled WGS sequence"/>
</dbReference>
<sequence length="103" mass="11845">MSSQQLSEKDKVLIPLFALITRRHLRTVVIRFCLDFKATPNEKSHNCCKGKSRNYCWGRVYTVDEKLLRKVKDLPFVLPTLQSRGTALPLMRANDSLTLISHS</sequence>